<sequence length="871" mass="98350">MDDTPLTPPPIVSELDPQLYHTNFPTTSKTYGRGTSFIDCLNNDKFAPYRAQNPYYPFADQEEWELGSFLLRSGMSMHKVDEFLRLKLIKGAGITFHTAKDLRGRIEMLPSVPEWKFKKISLTGHATKEPMLLFYRDTLECIEYLFGNPVFANRIDFCPVRLYRDMERMVRVYTEWMTGNAAWDMQEMLPDGATLLGVILSSDKTNISVMTGDRTAHPVLLSLANIHADVRVKSSNRAFLLVALLPCPKFITKDRAVRGVLENRVIHLCLDIITHPLKLAARVGRMMSDPCGYTSTTLAQLMVVATTYHPLDLPVYIPAAKAIRLNGVHLPFWRDWFLKTPPGVPPRTLIADPSRFLTPEPLHHWHKQFWDHDMKWSIRAVGADEIDFRFSTLQPIVGFKHFRDGVSTLKQVTGRTHRDLERYIIGIIAGKAPPSFVIAIRALMDFRYLAQSRLLDDNSLSQLTASLDLFHKHKQMILDIGARVGKGNKRLSHFQIPKLELMHGVVPSVVESGAVIQWSADRTEHAHITEIKVPGRSGNNQDHNPQICRWLDRSEKHQNFSLALQLHVPDTDRTGTLNDEEASEEADDADYPNDPSLAVPPPDLFSEALQLAANISPSTPLPLRTFATESTAFHLNRRPDLGPLTVEEAAIKFQIPDLQSAIADYIRRARDLQSTPFKIGQRQLSRANAELPFTHLQVWYSTRVQVRSTDSTDSSIPIKVCAEPPSPGWPFGRYDTVLLPDGSAPGRGLLGFDLTQIRLIFHPVWLLNTFLAYAERFDVIPQPAHLGSATRARCPDPVTGMYVVKRASRSNGARMGGVVPLSQTRIAAPLIPKYGPQADPKLTSRNSLEFSTEFFLNHFFDKELYYFMNDL</sequence>
<dbReference type="InterPro" id="IPR049233">
    <property type="entry name" value="DUF6830"/>
</dbReference>
<dbReference type="InterPro" id="IPR041078">
    <property type="entry name" value="Plavaka"/>
</dbReference>
<name>A0A9P6L724_9AGAM</name>
<evidence type="ECO:0000259" key="2">
    <source>
        <dbReference type="Pfam" id="PF20722"/>
    </source>
</evidence>
<reference evidence="3" key="1">
    <citation type="journal article" date="2020" name="Nat. Commun.">
        <title>Large-scale genome sequencing of mycorrhizal fungi provides insights into the early evolution of symbiotic traits.</title>
        <authorList>
            <person name="Miyauchi S."/>
            <person name="Kiss E."/>
            <person name="Kuo A."/>
            <person name="Drula E."/>
            <person name="Kohler A."/>
            <person name="Sanchez-Garcia M."/>
            <person name="Morin E."/>
            <person name="Andreopoulos B."/>
            <person name="Barry K.W."/>
            <person name="Bonito G."/>
            <person name="Buee M."/>
            <person name="Carver A."/>
            <person name="Chen C."/>
            <person name="Cichocki N."/>
            <person name="Clum A."/>
            <person name="Culley D."/>
            <person name="Crous P.W."/>
            <person name="Fauchery L."/>
            <person name="Girlanda M."/>
            <person name="Hayes R.D."/>
            <person name="Keri Z."/>
            <person name="LaButti K."/>
            <person name="Lipzen A."/>
            <person name="Lombard V."/>
            <person name="Magnuson J."/>
            <person name="Maillard F."/>
            <person name="Murat C."/>
            <person name="Nolan M."/>
            <person name="Ohm R.A."/>
            <person name="Pangilinan J."/>
            <person name="Pereira M.F."/>
            <person name="Perotto S."/>
            <person name="Peter M."/>
            <person name="Pfister S."/>
            <person name="Riley R."/>
            <person name="Sitrit Y."/>
            <person name="Stielow J.B."/>
            <person name="Szollosi G."/>
            <person name="Zifcakova L."/>
            <person name="Stursova M."/>
            <person name="Spatafora J.W."/>
            <person name="Tedersoo L."/>
            <person name="Vaario L.M."/>
            <person name="Yamada A."/>
            <person name="Yan M."/>
            <person name="Wang P."/>
            <person name="Xu J."/>
            <person name="Bruns T."/>
            <person name="Baldrian P."/>
            <person name="Vilgalys R."/>
            <person name="Dunand C."/>
            <person name="Henrissat B."/>
            <person name="Grigoriev I.V."/>
            <person name="Hibbett D."/>
            <person name="Nagy L.G."/>
            <person name="Martin F.M."/>
        </authorList>
    </citation>
    <scope>NUCLEOTIDE SEQUENCE</scope>
    <source>
        <strain evidence="3">UH-Tt-Lm1</strain>
    </source>
</reference>
<dbReference type="AlphaFoldDB" id="A0A9P6L724"/>
<dbReference type="Pfam" id="PF20722">
    <property type="entry name" value="DUF6830"/>
    <property type="match status" value="1"/>
</dbReference>
<dbReference type="Proteomes" id="UP000736335">
    <property type="component" value="Unassembled WGS sequence"/>
</dbReference>
<evidence type="ECO:0000313" key="4">
    <source>
        <dbReference type="Proteomes" id="UP000736335"/>
    </source>
</evidence>
<evidence type="ECO:0000256" key="1">
    <source>
        <dbReference type="SAM" id="MobiDB-lite"/>
    </source>
</evidence>
<accession>A0A9P6L724</accession>
<protein>
    <recommendedName>
        <fullName evidence="2">DUF6830 domain-containing protein</fullName>
    </recommendedName>
</protein>
<feature type="domain" description="DUF6830" evidence="2">
    <location>
        <begin position="603"/>
        <end position="739"/>
    </location>
</feature>
<keyword evidence="4" id="KW-1185">Reference proteome</keyword>
<gene>
    <name evidence="3" type="ORF">BJ322DRAFT_1099853</name>
</gene>
<proteinExistence type="predicted"/>
<dbReference type="OrthoDB" id="3232986at2759"/>
<organism evidence="3 4">
    <name type="scientific">Thelephora terrestris</name>
    <dbReference type="NCBI Taxonomy" id="56493"/>
    <lineage>
        <taxon>Eukaryota</taxon>
        <taxon>Fungi</taxon>
        <taxon>Dikarya</taxon>
        <taxon>Basidiomycota</taxon>
        <taxon>Agaricomycotina</taxon>
        <taxon>Agaricomycetes</taxon>
        <taxon>Thelephorales</taxon>
        <taxon>Thelephoraceae</taxon>
        <taxon>Thelephora</taxon>
    </lineage>
</organism>
<feature type="compositionally biased region" description="Acidic residues" evidence="1">
    <location>
        <begin position="578"/>
        <end position="591"/>
    </location>
</feature>
<dbReference type="Pfam" id="PF18759">
    <property type="entry name" value="Plavaka"/>
    <property type="match status" value="1"/>
</dbReference>
<evidence type="ECO:0000313" key="3">
    <source>
        <dbReference type="EMBL" id="KAF9786187.1"/>
    </source>
</evidence>
<dbReference type="EMBL" id="WIUZ02000006">
    <property type="protein sequence ID" value="KAF9786187.1"/>
    <property type="molecule type" value="Genomic_DNA"/>
</dbReference>
<comment type="caution">
    <text evidence="3">The sequence shown here is derived from an EMBL/GenBank/DDBJ whole genome shotgun (WGS) entry which is preliminary data.</text>
</comment>
<feature type="region of interest" description="Disordered" evidence="1">
    <location>
        <begin position="571"/>
        <end position="594"/>
    </location>
</feature>
<reference evidence="3" key="2">
    <citation type="submission" date="2020-11" db="EMBL/GenBank/DDBJ databases">
        <authorList>
            <consortium name="DOE Joint Genome Institute"/>
            <person name="Kuo A."/>
            <person name="Miyauchi S."/>
            <person name="Kiss E."/>
            <person name="Drula E."/>
            <person name="Kohler A."/>
            <person name="Sanchez-Garcia M."/>
            <person name="Andreopoulos B."/>
            <person name="Barry K.W."/>
            <person name="Bonito G."/>
            <person name="Buee M."/>
            <person name="Carver A."/>
            <person name="Chen C."/>
            <person name="Cichocki N."/>
            <person name="Clum A."/>
            <person name="Culley D."/>
            <person name="Crous P.W."/>
            <person name="Fauchery L."/>
            <person name="Girlanda M."/>
            <person name="Hayes R."/>
            <person name="Keri Z."/>
            <person name="Labutti K."/>
            <person name="Lipzen A."/>
            <person name="Lombard V."/>
            <person name="Magnuson J."/>
            <person name="Maillard F."/>
            <person name="Morin E."/>
            <person name="Murat C."/>
            <person name="Nolan M."/>
            <person name="Ohm R."/>
            <person name="Pangilinan J."/>
            <person name="Pereira M."/>
            <person name="Perotto S."/>
            <person name="Peter M."/>
            <person name="Riley R."/>
            <person name="Sitrit Y."/>
            <person name="Stielow B."/>
            <person name="Szollosi G."/>
            <person name="Zifcakova L."/>
            <person name="Stursova M."/>
            <person name="Spatafora J.W."/>
            <person name="Tedersoo L."/>
            <person name="Vaario L.-M."/>
            <person name="Yamada A."/>
            <person name="Yan M."/>
            <person name="Wang P."/>
            <person name="Xu J."/>
            <person name="Bruns T."/>
            <person name="Baldrian P."/>
            <person name="Vilgalys R."/>
            <person name="Henrissat B."/>
            <person name="Grigoriev I.V."/>
            <person name="Hibbett D."/>
            <person name="Nagy L.G."/>
            <person name="Martin F.M."/>
        </authorList>
    </citation>
    <scope>NUCLEOTIDE SEQUENCE</scope>
    <source>
        <strain evidence="3">UH-Tt-Lm1</strain>
    </source>
</reference>